<name>A0A4S4FL44_9MICO</name>
<keyword evidence="9" id="KW-1185">Reference proteome</keyword>
<feature type="domain" description="Galactosyltransferase C-terminal" evidence="7">
    <location>
        <begin position="181"/>
        <end position="226"/>
    </location>
</feature>
<keyword evidence="3" id="KW-0328">Glycosyltransferase</keyword>
<dbReference type="EMBL" id="SSSM01000005">
    <property type="protein sequence ID" value="THG29906.1"/>
    <property type="molecule type" value="Genomic_DNA"/>
</dbReference>
<dbReference type="SUPFAM" id="SSF53448">
    <property type="entry name" value="Nucleotide-diphospho-sugar transferases"/>
    <property type="match status" value="1"/>
</dbReference>
<comment type="similarity">
    <text evidence="2">Belongs to the glycosyltransferase 2 family.</text>
</comment>
<dbReference type="InterPro" id="IPR001173">
    <property type="entry name" value="Glyco_trans_2-like"/>
</dbReference>
<dbReference type="GO" id="GO:0016757">
    <property type="term" value="F:glycosyltransferase activity"/>
    <property type="evidence" value="ECO:0007669"/>
    <property type="project" value="UniProtKB-KW"/>
</dbReference>
<dbReference type="OrthoDB" id="4120491at2"/>
<evidence type="ECO:0000256" key="3">
    <source>
        <dbReference type="ARBA" id="ARBA00022676"/>
    </source>
</evidence>
<dbReference type="Proteomes" id="UP000309133">
    <property type="component" value="Unassembled WGS sequence"/>
</dbReference>
<sequence>MIGSTVPGNRWDLAPEPAEGGSTAARISVVIVHFEQRTELARTLAALARQTSPAAEIIVVDDGSTRPPDVGPGVRLLLQEDLGFRVAAARNAGAAVATGDVLCFLDADTAPEAGYLEAIGRLPRTLPDALVVGRRRHADLSAGDVSAAVEISGVANLLPEPQWLIDAYRRTRDLLEVDDTSYRYVIGAVMACSRWLFDEIGGFDESFSAYGGEDWDFAYRAWLHGAILAHEPHAVAWHDGPEFAGRSDDAARRDQKALETLAVARSIPAPGARGSGLFWSAADVVAVIAPAMTAAAAVITIDGLLAAVPSLAVVVARSEWSDRIQDPRVLVDDDLHARLSSGPIGALPAPIDRVRRVIRCRAPLTIPAGGGELPTLLNAAETQRWALTRVLVDGRLALDIVDVGADRRRRRWADDSLHPDREVQATGLRLLDDGVSIAARFGGWS</sequence>
<evidence type="ECO:0000259" key="6">
    <source>
        <dbReference type="Pfam" id="PF00535"/>
    </source>
</evidence>
<dbReference type="InterPro" id="IPR027791">
    <property type="entry name" value="Galactosyl_T_C"/>
</dbReference>
<evidence type="ECO:0000256" key="1">
    <source>
        <dbReference type="ARBA" id="ARBA00004776"/>
    </source>
</evidence>
<accession>A0A4S4FL44</accession>
<organism evidence="8 9">
    <name type="scientific">Naasia lichenicola</name>
    <dbReference type="NCBI Taxonomy" id="2565933"/>
    <lineage>
        <taxon>Bacteria</taxon>
        <taxon>Bacillati</taxon>
        <taxon>Actinomycetota</taxon>
        <taxon>Actinomycetes</taxon>
        <taxon>Micrococcales</taxon>
        <taxon>Microbacteriaceae</taxon>
        <taxon>Naasia</taxon>
    </lineage>
</organism>
<gene>
    <name evidence="8" type="ORF">E6C64_14765</name>
</gene>
<evidence type="ECO:0000313" key="8">
    <source>
        <dbReference type="EMBL" id="THG29906.1"/>
    </source>
</evidence>
<evidence type="ECO:0000256" key="2">
    <source>
        <dbReference type="ARBA" id="ARBA00006739"/>
    </source>
</evidence>
<reference evidence="8 9" key="1">
    <citation type="submission" date="2019-04" db="EMBL/GenBank/DDBJ databases">
        <authorList>
            <person name="Jiang L."/>
        </authorList>
    </citation>
    <scope>NUCLEOTIDE SEQUENCE [LARGE SCALE GENOMIC DNA]</scope>
    <source>
        <strain evidence="8 9">YIM 131853</strain>
    </source>
</reference>
<protein>
    <submittedName>
        <fullName evidence="8">Glycosyltransferase family 2 protein</fullName>
    </submittedName>
</protein>
<feature type="domain" description="Glycosyltransferase 2-like" evidence="6">
    <location>
        <begin position="28"/>
        <end position="140"/>
    </location>
</feature>
<evidence type="ECO:0000313" key="9">
    <source>
        <dbReference type="Proteomes" id="UP000309133"/>
    </source>
</evidence>
<keyword evidence="4 8" id="KW-0808">Transferase</keyword>
<dbReference type="RefSeq" id="WP_136428235.1">
    <property type="nucleotide sequence ID" value="NZ_SSSM01000005.1"/>
</dbReference>
<feature type="region of interest" description="Disordered" evidence="5">
    <location>
        <begin position="1"/>
        <end position="20"/>
    </location>
</feature>
<evidence type="ECO:0000256" key="4">
    <source>
        <dbReference type="ARBA" id="ARBA00022679"/>
    </source>
</evidence>
<dbReference type="PANTHER" id="PTHR43179:SF12">
    <property type="entry name" value="GALACTOFURANOSYLTRANSFERASE GLFT2"/>
    <property type="match status" value="1"/>
</dbReference>
<evidence type="ECO:0000259" key="7">
    <source>
        <dbReference type="Pfam" id="PF02709"/>
    </source>
</evidence>
<dbReference type="Pfam" id="PF02709">
    <property type="entry name" value="Glyco_transf_7C"/>
    <property type="match status" value="1"/>
</dbReference>
<dbReference type="Gene3D" id="3.90.550.10">
    <property type="entry name" value="Spore Coat Polysaccharide Biosynthesis Protein SpsA, Chain A"/>
    <property type="match status" value="1"/>
</dbReference>
<proteinExistence type="inferred from homology"/>
<dbReference type="PANTHER" id="PTHR43179">
    <property type="entry name" value="RHAMNOSYLTRANSFERASE WBBL"/>
    <property type="match status" value="1"/>
</dbReference>
<comment type="pathway">
    <text evidence="1">Cell wall biogenesis; cell wall polysaccharide biosynthesis.</text>
</comment>
<dbReference type="InterPro" id="IPR029044">
    <property type="entry name" value="Nucleotide-diphossugar_trans"/>
</dbReference>
<evidence type="ECO:0000256" key="5">
    <source>
        <dbReference type="SAM" id="MobiDB-lite"/>
    </source>
</evidence>
<comment type="caution">
    <text evidence="8">The sequence shown here is derived from an EMBL/GenBank/DDBJ whole genome shotgun (WGS) entry which is preliminary data.</text>
</comment>
<dbReference type="Pfam" id="PF00535">
    <property type="entry name" value="Glycos_transf_2"/>
    <property type="match status" value="1"/>
</dbReference>
<dbReference type="AlphaFoldDB" id="A0A4S4FL44"/>